<evidence type="ECO:0000313" key="2">
    <source>
        <dbReference type="Proteomes" id="UP000095287"/>
    </source>
</evidence>
<feature type="region of interest" description="Disordered" evidence="1">
    <location>
        <begin position="64"/>
        <end position="96"/>
    </location>
</feature>
<sequence length="227" mass="25311">MFVFYPLRAFEDSPTDGNELQKYLPSPDPTPQFLVKIHSRTAVSHKESAIRTLIYDATCRIPARSSEPRTQTHKKVSSRNSPTEGKQTSTASSNERHWAIKAQGRPSGCYSRGGAARPAVNNNSCEEASARSNLPRPSITARFGRPHAAVTHQHTFVQSSRWASRPASVAMATSHDPNGFQRVKIVTIPNRFSEHTKFTQASLMDDDFSVKWHRARVAECARKLLPT</sequence>
<dbReference type="WBParaSite" id="L893_g14808.t1">
    <property type="protein sequence ID" value="L893_g14808.t1"/>
    <property type="gene ID" value="L893_g14808"/>
</dbReference>
<name>A0A1I7YBV6_9BILA</name>
<keyword evidence="2" id="KW-1185">Reference proteome</keyword>
<evidence type="ECO:0000313" key="3">
    <source>
        <dbReference type="WBParaSite" id="L893_g14808.t1"/>
    </source>
</evidence>
<evidence type="ECO:0000256" key="1">
    <source>
        <dbReference type="SAM" id="MobiDB-lite"/>
    </source>
</evidence>
<feature type="compositionally biased region" description="Polar residues" evidence="1">
    <location>
        <begin position="78"/>
        <end position="93"/>
    </location>
</feature>
<organism evidence="2 3">
    <name type="scientific">Steinernema glaseri</name>
    <dbReference type="NCBI Taxonomy" id="37863"/>
    <lineage>
        <taxon>Eukaryota</taxon>
        <taxon>Metazoa</taxon>
        <taxon>Ecdysozoa</taxon>
        <taxon>Nematoda</taxon>
        <taxon>Chromadorea</taxon>
        <taxon>Rhabditida</taxon>
        <taxon>Tylenchina</taxon>
        <taxon>Panagrolaimomorpha</taxon>
        <taxon>Strongyloidoidea</taxon>
        <taxon>Steinernematidae</taxon>
        <taxon>Steinernema</taxon>
    </lineage>
</organism>
<accession>A0A1I7YBV6</accession>
<reference evidence="3" key="1">
    <citation type="submission" date="2016-11" db="UniProtKB">
        <authorList>
            <consortium name="WormBaseParasite"/>
        </authorList>
    </citation>
    <scope>IDENTIFICATION</scope>
</reference>
<dbReference type="Proteomes" id="UP000095287">
    <property type="component" value="Unplaced"/>
</dbReference>
<proteinExistence type="predicted"/>
<protein>
    <submittedName>
        <fullName evidence="3">Uncharacterized protein</fullName>
    </submittedName>
</protein>
<dbReference type="AlphaFoldDB" id="A0A1I7YBV6"/>